<evidence type="ECO:0000313" key="2">
    <source>
        <dbReference type="Proteomes" id="UP001501734"/>
    </source>
</evidence>
<protein>
    <submittedName>
        <fullName evidence="1">Uncharacterized protein</fullName>
    </submittedName>
</protein>
<comment type="caution">
    <text evidence="1">The sequence shown here is derived from an EMBL/GenBank/DDBJ whole genome shotgun (WGS) entry which is preliminary data.</text>
</comment>
<evidence type="ECO:0000313" key="1">
    <source>
        <dbReference type="EMBL" id="GAA4081062.1"/>
    </source>
</evidence>
<accession>A0ABP7W4S1</accession>
<name>A0ABP7W4S1_9BACI</name>
<gene>
    <name evidence="1" type="ORF">GCM10022410_26010</name>
</gene>
<dbReference type="Proteomes" id="UP001501734">
    <property type="component" value="Unassembled WGS sequence"/>
</dbReference>
<dbReference type="RefSeq" id="WP_344914159.1">
    <property type="nucleotide sequence ID" value="NZ_BAABDL010000156.1"/>
</dbReference>
<keyword evidence="2" id="KW-1185">Reference proteome</keyword>
<dbReference type="EMBL" id="BAABDL010000156">
    <property type="protein sequence ID" value="GAA4081062.1"/>
    <property type="molecule type" value="Genomic_DNA"/>
</dbReference>
<sequence>MKNDRRTKLVPIVVGVCTLIATIKMKRNQPNKQQTTFVQKKSQRLMLSPYQSALLFERRVEQSYKLAHQKLVSIYHFASQLEELIELIKFK</sequence>
<organism evidence="1 2">
    <name type="scientific">Amphibacillus indicireducens</name>
    <dbReference type="NCBI Taxonomy" id="1076330"/>
    <lineage>
        <taxon>Bacteria</taxon>
        <taxon>Bacillati</taxon>
        <taxon>Bacillota</taxon>
        <taxon>Bacilli</taxon>
        <taxon>Bacillales</taxon>
        <taxon>Bacillaceae</taxon>
        <taxon>Amphibacillus</taxon>
    </lineage>
</organism>
<reference evidence="2" key="1">
    <citation type="journal article" date="2019" name="Int. J. Syst. Evol. Microbiol.">
        <title>The Global Catalogue of Microorganisms (GCM) 10K type strain sequencing project: providing services to taxonomists for standard genome sequencing and annotation.</title>
        <authorList>
            <consortium name="The Broad Institute Genomics Platform"/>
            <consortium name="The Broad Institute Genome Sequencing Center for Infectious Disease"/>
            <person name="Wu L."/>
            <person name="Ma J."/>
        </authorList>
    </citation>
    <scope>NUCLEOTIDE SEQUENCE [LARGE SCALE GENOMIC DNA]</scope>
    <source>
        <strain evidence="2">JCM 17250</strain>
    </source>
</reference>
<proteinExistence type="predicted"/>